<evidence type="ECO:0000256" key="5">
    <source>
        <dbReference type="ARBA" id="ARBA00047475"/>
    </source>
</evidence>
<evidence type="ECO:0000313" key="9">
    <source>
        <dbReference type="WBParaSite" id="ACAC_0000421001-mRNA-1"/>
    </source>
</evidence>
<dbReference type="Pfam" id="PF00201">
    <property type="entry name" value="UDPGT"/>
    <property type="match status" value="2"/>
</dbReference>
<dbReference type="GO" id="GO:0015020">
    <property type="term" value="F:glucuronosyltransferase activity"/>
    <property type="evidence" value="ECO:0007669"/>
    <property type="project" value="UniProtKB-EC"/>
</dbReference>
<evidence type="ECO:0000313" key="8">
    <source>
        <dbReference type="Proteomes" id="UP000035642"/>
    </source>
</evidence>
<dbReference type="FunFam" id="3.40.50.2000:FF:000021">
    <property type="entry name" value="UDP-glucuronosyltransferase"/>
    <property type="match status" value="1"/>
</dbReference>
<keyword evidence="4" id="KW-0732">Signal</keyword>
<dbReference type="PANTHER" id="PTHR48043:SF145">
    <property type="entry name" value="FI06409P-RELATED"/>
    <property type="match status" value="1"/>
</dbReference>
<protein>
    <recommendedName>
        <fullName evidence="7">UDP-glucuronosyltransferase</fullName>
        <ecNumber evidence="7">2.4.1.17</ecNumber>
    </recommendedName>
</protein>
<keyword evidence="8" id="KW-1185">Reference proteome</keyword>
<dbReference type="CDD" id="cd03784">
    <property type="entry name" value="GT1_Gtf-like"/>
    <property type="match status" value="1"/>
</dbReference>
<reference evidence="9" key="2">
    <citation type="submission" date="2017-02" db="UniProtKB">
        <authorList>
            <consortium name="WormBaseParasite"/>
        </authorList>
    </citation>
    <scope>IDENTIFICATION</scope>
</reference>
<dbReference type="PANTHER" id="PTHR48043">
    <property type="entry name" value="EG:EG0003.4 PROTEIN-RELATED"/>
    <property type="match status" value="1"/>
</dbReference>
<dbReference type="InterPro" id="IPR050271">
    <property type="entry name" value="UDP-glycosyltransferase"/>
</dbReference>
<comment type="subcellular location">
    <subcellularLocation>
        <location evidence="7">Membrane</location>
        <topology evidence="7">Single-pass membrane protein</topology>
    </subcellularLocation>
</comment>
<accession>A0A0K0D2B5</accession>
<proteinExistence type="inferred from homology"/>
<dbReference type="STRING" id="6313.A0A0K0D2B5"/>
<evidence type="ECO:0000256" key="3">
    <source>
        <dbReference type="ARBA" id="ARBA00022679"/>
    </source>
</evidence>
<dbReference type="WBParaSite" id="ACAC_0000421001-mRNA-1">
    <property type="protein sequence ID" value="ACAC_0000421001-mRNA-1"/>
    <property type="gene ID" value="ACAC_0000421001"/>
</dbReference>
<name>A0A0K0D2B5_ANGCA</name>
<evidence type="ECO:0000256" key="1">
    <source>
        <dbReference type="ARBA" id="ARBA00009995"/>
    </source>
</evidence>
<dbReference type="AlphaFoldDB" id="A0A0K0D2B5"/>
<evidence type="ECO:0000256" key="4">
    <source>
        <dbReference type="ARBA" id="ARBA00022729"/>
    </source>
</evidence>
<evidence type="ECO:0000256" key="7">
    <source>
        <dbReference type="RuleBase" id="RU362059"/>
    </source>
</evidence>
<evidence type="ECO:0000256" key="2">
    <source>
        <dbReference type="ARBA" id="ARBA00022676"/>
    </source>
</evidence>
<dbReference type="SUPFAM" id="SSF53756">
    <property type="entry name" value="UDP-Glycosyltransferase/glycogen phosphorylase"/>
    <property type="match status" value="1"/>
</dbReference>
<reference evidence="8" key="1">
    <citation type="submission" date="2012-09" db="EMBL/GenBank/DDBJ databases">
        <authorList>
            <person name="Martin A.A."/>
        </authorList>
    </citation>
    <scope>NUCLEOTIDE SEQUENCE</scope>
</reference>
<dbReference type="GO" id="GO:0016020">
    <property type="term" value="C:membrane"/>
    <property type="evidence" value="ECO:0007669"/>
    <property type="project" value="UniProtKB-SubCell"/>
</dbReference>
<dbReference type="Proteomes" id="UP000035642">
    <property type="component" value="Unassembled WGS sequence"/>
</dbReference>
<dbReference type="EC" id="2.4.1.17" evidence="7"/>
<dbReference type="InterPro" id="IPR035595">
    <property type="entry name" value="UDP_glycos_trans_CS"/>
</dbReference>
<dbReference type="PROSITE" id="PS00375">
    <property type="entry name" value="UDPGT"/>
    <property type="match status" value="1"/>
</dbReference>
<keyword evidence="3 6" id="KW-0808">Transferase</keyword>
<sequence length="454" mass="51184">MYIISRQICHVHLFVTVWTSTVGQSHNNFLGNIADILEGAGHNVTLLMVEFDSDFKSDTGTKLVKHVIRYSSPYYDPADWQTLTFKQGKVFKVVFGIVDDPTLIRTLRDSKFDLGIYEMFHSCPAGVMELAGVPKTMLASAIGIGYHHYRILGMERQSSFVPASLTSYGGRMNFIGRLSNVLINGLSWIFANICERFEQALFESRFPDFPDLHELIQEFERIVSKGAKGVILFSLGSLVKSSHMPVDIRQAFIEAFRSFPDYVVLWKDDAIVNTTTPNIYFHSWLPQVDLLADGRVKLFITHGGMNSIHEALLFGVPMITLPLFADQDSNAAVAAERGFSITLNKLALSKEIIIDAINRALGRDGEESVYTLRVRQAARLLKGSPEEMRQTIRKLAQISATETALNHLKLDIRHLNSLQYYNIDHVIRTRASGIRMRNNVACSESYYTLAIHML</sequence>
<keyword evidence="2 6" id="KW-0328">Glycosyltransferase</keyword>
<dbReference type="InterPro" id="IPR002213">
    <property type="entry name" value="UDP_glucos_trans"/>
</dbReference>
<organism evidence="8 9">
    <name type="scientific">Angiostrongylus cantonensis</name>
    <name type="common">Rat lungworm</name>
    <dbReference type="NCBI Taxonomy" id="6313"/>
    <lineage>
        <taxon>Eukaryota</taxon>
        <taxon>Metazoa</taxon>
        <taxon>Ecdysozoa</taxon>
        <taxon>Nematoda</taxon>
        <taxon>Chromadorea</taxon>
        <taxon>Rhabditida</taxon>
        <taxon>Rhabditina</taxon>
        <taxon>Rhabditomorpha</taxon>
        <taxon>Strongyloidea</taxon>
        <taxon>Metastrongylidae</taxon>
        <taxon>Angiostrongylus</taxon>
    </lineage>
</organism>
<dbReference type="Gene3D" id="3.40.50.2000">
    <property type="entry name" value="Glycogen Phosphorylase B"/>
    <property type="match status" value="1"/>
</dbReference>
<evidence type="ECO:0000256" key="6">
    <source>
        <dbReference type="RuleBase" id="RU003718"/>
    </source>
</evidence>
<comment type="catalytic activity">
    <reaction evidence="5 7">
        <text>glucuronate acceptor + UDP-alpha-D-glucuronate = acceptor beta-D-glucuronoside + UDP + H(+)</text>
        <dbReference type="Rhea" id="RHEA:21032"/>
        <dbReference type="ChEBI" id="CHEBI:15378"/>
        <dbReference type="ChEBI" id="CHEBI:58052"/>
        <dbReference type="ChEBI" id="CHEBI:58223"/>
        <dbReference type="ChEBI" id="CHEBI:132367"/>
        <dbReference type="ChEBI" id="CHEBI:132368"/>
        <dbReference type="EC" id="2.4.1.17"/>
    </reaction>
</comment>
<comment type="similarity">
    <text evidence="1 6">Belongs to the UDP-glycosyltransferase family.</text>
</comment>